<keyword evidence="1" id="KW-0732">Signal</keyword>
<protein>
    <submittedName>
        <fullName evidence="2">Hypp344 protein</fullName>
    </submittedName>
</protein>
<keyword evidence="3" id="KW-1185">Reference proteome</keyword>
<evidence type="ECO:0000313" key="3">
    <source>
        <dbReference type="Proteomes" id="UP000838412"/>
    </source>
</evidence>
<evidence type="ECO:0000313" key="2">
    <source>
        <dbReference type="EMBL" id="CAH1230848.1"/>
    </source>
</evidence>
<accession>A0A8J9VYT4</accession>
<sequence length="98" mass="11166">MKLFWVATCVLLVCSFEVSAARKRSRDIRHVENANADAKALLDKLGASLKQSGLLKREDEKMVDHIVKSDNIEEARSSLLEFFLEGKFDKYIDKIANH</sequence>
<dbReference type="AlphaFoldDB" id="A0A8J9VYT4"/>
<organism evidence="2 3">
    <name type="scientific">Branchiostoma lanceolatum</name>
    <name type="common">Common lancelet</name>
    <name type="synonym">Amphioxus lanceolatum</name>
    <dbReference type="NCBI Taxonomy" id="7740"/>
    <lineage>
        <taxon>Eukaryota</taxon>
        <taxon>Metazoa</taxon>
        <taxon>Chordata</taxon>
        <taxon>Cephalochordata</taxon>
        <taxon>Leptocardii</taxon>
        <taxon>Amphioxiformes</taxon>
        <taxon>Branchiostomatidae</taxon>
        <taxon>Branchiostoma</taxon>
    </lineage>
</organism>
<reference evidence="2" key="1">
    <citation type="submission" date="2022-01" db="EMBL/GenBank/DDBJ databases">
        <authorList>
            <person name="Braso-Vives M."/>
        </authorList>
    </citation>
    <scope>NUCLEOTIDE SEQUENCE</scope>
</reference>
<dbReference type="EMBL" id="OV696686">
    <property type="protein sequence ID" value="CAH1230848.1"/>
    <property type="molecule type" value="Genomic_DNA"/>
</dbReference>
<dbReference type="Proteomes" id="UP000838412">
    <property type="component" value="Chromosome 1"/>
</dbReference>
<proteinExistence type="predicted"/>
<evidence type="ECO:0000256" key="1">
    <source>
        <dbReference type="SAM" id="SignalP"/>
    </source>
</evidence>
<name>A0A8J9VYT4_BRALA</name>
<feature type="chain" id="PRO_5035461390" evidence="1">
    <location>
        <begin position="21"/>
        <end position="98"/>
    </location>
</feature>
<feature type="signal peptide" evidence="1">
    <location>
        <begin position="1"/>
        <end position="20"/>
    </location>
</feature>
<gene>
    <name evidence="2" type="primary">Hypp344</name>
    <name evidence="2" type="ORF">BLAG_LOCUS1160</name>
</gene>